<feature type="transmembrane region" description="Helical" evidence="1">
    <location>
        <begin position="44"/>
        <end position="71"/>
    </location>
</feature>
<dbReference type="EMBL" id="JAQQBS010000002">
    <property type="protein sequence ID" value="KAK0174159.1"/>
    <property type="molecule type" value="Genomic_DNA"/>
</dbReference>
<dbReference type="InterPro" id="IPR040281">
    <property type="entry name" value="FAM163A"/>
</dbReference>
<sequence length="247" mass="27503">MSAIIYDVSTVVRANAIDIHPPVTAPEPVRTQTAVALSVDVYPYALIIVACIILVLGIAGIIYICISWSRYKAYKDRMQRMYVVPRYDPVFVETDLKEYETQVLRMSVPNDDNDSFNDLQLDFSNKNHAFSLDNVSYITKDHNGSTGQQSPVSSEAATTVRASSIAGNHPEANIQSLRRSTLGRKNTTNNPINTIDTPVLNPLFNHTDLLSASPSNDNVTFRERKDYSHLGFTYLGEQSPVETTTEL</sequence>
<keyword evidence="1" id="KW-1133">Transmembrane helix</keyword>
<keyword evidence="1" id="KW-0472">Membrane</keyword>
<keyword evidence="3" id="KW-1185">Reference proteome</keyword>
<reference evidence="2" key="1">
    <citation type="journal article" date="2023" name="bioRxiv">
        <title>Scaffold-level genome assemblies of two parasitoid biocontrol wasps reveal the parthenogenesis mechanism and an associated novel virus.</title>
        <authorList>
            <person name="Inwood S."/>
            <person name="Skelly J."/>
            <person name="Guhlin J."/>
            <person name="Harrop T."/>
            <person name="Goldson S."/>
            <person name="Dearden P."/>
        </authorList>
    </citation>
    <scope>NUCLEOTIDE SEQUENCE</scope>
    <source>
        <strain evidence="2">Irish</strain>
        <tissue evidence="2">Whole body</tissue>
    </source>
</reference>
<dbReference type="AlphaFoldDB" id="A0AA39KUE9"/>
<dbReference type="PANTHER" id="PTHR31914">
    <property type="entry name" value="PROTEIN FAM163A"/>
    <property type="match status" value="1"/>
</dbReference>
<reference evidence="2" key="2">
    <citation type="submission" date="2023-03" db="EMBL/GenBank/DDBJ databases">
        <authorList>
            <person name="Inwood S.N."/>
            <person name="Skelly J.G."/>
            <person name="Guhlin J."/>
            <person name="Harrop T.W.R."/>
            <person name="Goldson S.G."/>
            <person name="Dearden P.K."/>
        </authorList>
    </citation>
    <scope>NUCLEOTIDE SEQUENCE</scope>
    <source>
        <strain evidence="2">Irish</strain>
        <tissue evidence="2">Whole body</tissue>
    </source>
</reference>
<evidence type="ECO:0000313" key="2">
    <source>
        <dbReference type="EMBL" id="KAK0174159.1"/>
    </source>
</evidence>
<accession>A0AA39KUE9</accession>
<comment type="caution">
    <text evidence="2">The sequence shown here is derived from an EMBL/GenBank/DDBJ whole genome shotgun (WGS) entry which is preliminary data.</text>
</comment>
<evidence type="ECO:0000313" key="3">
    <source>
        <dbReference type="Proteomes" id="UP001168990"/>
    </source>
</evidence>
<dbReference type="Proteomes" id="UP001168990">
    <property type="component" value="Unassembled WGS sequence"/>
</dbReference>
<evidence type="ECO:0000256" key="1">
    <source>
        <dbReference type="SAM" id="Phobius"/>
    </source>
</evidence>
<proteinExistence type="predicted"/>
<protein>
    <submittedName>
        <fullName evidence="2">Uncharacterized protein</fullName>
    </submittedName>
</protein>
<keyword evidence="1" id="KW-0812">Transmembrane</keyword>
<gene>
    <name evidence="2" type="ORF">PV328_007268</name>
</gene>
<name>A0AA39KUE9_9HYME</name>
<organism evidence="2 3">
    <name type="scientific">Microctonus aethiopoides</name>
    <dbReference type="NCBI Taxonomy" id="144406"/>
    <lineage>
        <taxon>Eukaryota</taxon>
        <taxon>Metazoa</taxon>
        <taxon>Ecdysozoa</taxon>
        <taxon>Arthropoda</taxon>
        <taxon>Hexapoda</taxon>
        <taxon>Insecta</taxon>
        <taxon>Pterygota</taxon>
        <taxon>Neoptera</taxon>
        <taxon>Endopterygota</taxon>
        <taxon>Hymenoptera</taxon>
        <taxon>Apocrita</taxon>
        <taxon>Ichneumonoidea</taxon>
        <taxon>Braconidae</taxon>
        <taxon>Euphorinae</taxon>
        <taxon>Microctonus</taxon>
    </lineage>
</organism>
<dbReference type="PANTHER" id="PTHR31914:SF2">
    <property type="entry name" value="PROTEIN FAM163A"/>
    <property type="match status" value="1"/>
</dbReference>